<dbReference type="InterPro" id="IPR002076">
    <property type="entry name" value="ELO_fam"/>
</dbReference>
<evidence type="ECO:0000256" key="6">
    <source>
        <dbReference type="ARBA" id="ARBA00022989"/>
    </source>
</evidence>
<keyword evidence="2" id="KW-0444">Lipid biosynthesis</keyword>
<evidence type="ECO:0000256" key="4">
    <source>
        <dbReference type="ARBA" id="ARBA00022692"/>
    </source>
</evidence>
<protein>
    <submittedName>
        <fullName evidence="11">Predicted protein</fullName>
    </submittedName>
</protein>
<evidence type="ECO:0000256" key="2">
    <source>
        <dbReference type="ARBA" id="ARBA00022516"/>
    </source>
</evidence>
<dbReference type="GO" id="GO:0006633">
    <property type="term" value="P:fatty acid biosynthetic process"/>
    <property type="evidence" value="ECO:0007669"/>
    <property type="project" value="UniProtKB-KW"/>
</dbReference>
<reference evidence="11" key="1">
    <citation type="journal article" date="2011" name="Plant Physiol.">
        <title>Comprehensive sequence analysis of 24,783 barley full-length cDNAs derived from 12 clone libraries.</title>
        <authorList>
            <person name="Matsumoto T."/>
            <person name="Tanaka T."/>
            <person name="Sakai H."/>
            <person name="Amano N."/>
            <person name="Kanamori H."/>
            <person name="Kurita K."/>
            <person name="Kikuta A."/>
            <person name="Kamiya K."/>
            <person name="Yamamoto M."/>
            <person name="Ikawa H."/>
            <person name="Fujii N."/>
            <person name="Hori K."/>
            <person name="Itoh T."/>
            <person name="Sato K."/>
        </authorList>
    </citation>
    <scope>NUCLEOTIDE SEQUENCE</scope>
    <source>
        <tissue evidence="11">Shoot and root</tissue>
    </source>
</reference>
<keyword evidence="7" id="KW-0443">Lipid metabolism</keyword>
<keyword evidence="3" id="KW-0808">Transferase</keyword>
<keyword evidence="5" id="KW-0276">Fatty acid metabolism</keyword>
<dbReference type="Pfam" id="PF01151">
    <property type="entry name" value="ELO"/>
    <property type="match status" value="1"/>
</dbReference>
<evidence type="ECO:0000256" key="5">
    <source>
        <dbReference type="ARBA" id="ARBA00022832"/>
    </source>
</evidence>
<keyword evidence="9" id="KW-0275">Fatty acid biosynthesis</keyword>
<evidence type="ECO:0000256" key="3">
    <source>
        <dbReference type="ARBA" id="ARBA00022679"/>
    </source>
</evidence>
<dbReference type="GO" id="GO:0016020">
    <property type="term" value="C:membrane"/>
    <property type="evidence" value="ECO:0007669"/>
    <property type="project" value="UniProtKB-SubCell"/>
</dbReference>
<organism evidence="11">
    <name type="scientific">Hordeum vulgare subsp. vulgare</name>
    <name type="common">Domesticated barley</name>
    <dbReference type="NCBI Taxonomy" id="112509"/>
    <lineage>
        <taxon>Eukaryota</taxon>
        <taxon>Viridiplantae</taxon>
        <taxon>Streptophyta</taxon>
        <taxon>Embryophyta</taxon>
        <taxon>Tracheophyta</taxon>
        <taxon>Spermatophyta</taxon>
        <taxon>Magnoliopsida</taxon>
        <taxon>Liliopsida</taxon>
        <taxon>Poales</taxon>
        <taxon>Poaceae</taxon>
        <taxon>BOP clade</taxon>
        <taxon>Pooideae</taxon>
        <taxon>Triticodae</taxon>
        <taxon>Triticeae</taxon>
        <taxon>Hordeinae</taxon>
        <taxon>Hordeum</taxon>
    </lineage>
</organism>
<dbReference type="PANTHER" id="PTHR11157:SF69">
    <property type="entry name" value="ELONGATION OF VERY LONG CHAIN FATTY ACIDS PROTEIN 7"/>
    <property type="match status" value="1"/>
</dbReference>
<keyword evidence="8 10" id="KW-0472">Membrane</keyword>
<dbReference type="GO" id="GO:0009922">
    <property type="term" value="F:fatty acid elongase activity"/>
    <property type="evidence" value="ECO:0007669"/>
    <property type="project" value="InterPro"/>
</dbReference>
<evidence type="ECO:0000256" key="7">
    <source>
        <dbReference type="ARBA" id="ARBA00023098"/>
    </source>
</evidence>
<evidence type="ECO:0000256" key="9">
    <source>
        <dbReference type="ARBA" id="ARBA00023160"/>
    </source>
</evidence>
<evidence type="ECO:0000256" key="10">
    <source>
        <dbReference type="SAM" id="Phobius"/>
    </source>
</evidence>
<dbReference type="AlphaFoldDB" id="F2DK23"/>
<keyword evidence="6 10" id="KW-1133">Transmembrane helix</keyword>
<evidence type="ECO:0000313" key="11">
    <source>
        <dbReference type="EMBL" id="BAJ95444.1"/>
    </source>
</evidence>
<feature type="transmembrane region" description="Helical" evidence="10">
    <location>
        <begin position="66"/>
        <end position="90"/>
    </location>
</feature>
<dbReference type="PANTHER" id="PTHR11157">
    <property type="entry name" value="FATTY ACID ACYL TRANSFERASE-RELATED"/>
    <property type="match status" value="1"/>
</dbReference>
<feature type="transmembrane region" description="Helical" evidence="10">
    <location>
        <begin position="26"/>
        <end position="45"/>
    </location>
</feature>
<comment type="subcellular location">
    <subcellularLocation>
        <location evidence="1">Membrane</location>
        <topology evidence="1">Multi-pass membrane protein</topology>
    </subcellularLocation>
</comment>
<name>F2DK23_HORVV</name>
<sequence length="153" mass="18146">MEFYKNYSKQWNEILIKYGDPRTTHWAMMEGFAPTILICISYVILVKKIGPYLMESRKPFQLRGILIVYNSAMVVLSTYLFYEFLASGWWNDYSFVCQPVVKGYSPKALRMTHTCWVFSYRSLSNSSIPYSLSCAKRTIKFRFYTYFTTLQCR</sequence>
<dbReference type="EMBL" id="AK364241">
    <property type="protein sequence ID" value="BAJ95444.1"/>
    <property type="molecule type" value="mRNA"/>
</dbReference>
<evidence type="ECO:0000256" key="1">
    <source>
        <dbReference type="ARBA" id="ARBA00004141"/>
    </source>
</evidence>
<accession>F2DK23</accession>
<evidence type="ECO:0000256" key="8">
    <source>
        <dbReference type="ARBA" id="ARBA00023136"/>
    </source>
</evidence>
<proteinExistence type="evidence at transcript level"/>
<keyword evidence="4 10" id="KW-0812">Transmembrane</keyword>